<evidence type="ECO:0000313" key="10">
    <source>
        <dbReference type="Proteomes" id="UP000480178"/>
    </source>
</evidence>
<keyword evidence="10" id="KW-1185">Reference proteome</keyword>
<evidence type="ECO:0000256" key="2">
    <source>
        <dbReference type="ARBA" id="ARBA00022475"/>
    </source>
</evidence>
<dbReference type="PANTHER" id="PTHR33908:SF11">
    <property type="entry name" value="MEMBRANE PROTEIN"/>
    <property type="match status" value="1"/>
</dbReference>
<feature type="transmembrane region" description="Helical" evidence="8">
    <location>
        <begin position="269"/>
        <end position="291"/>
    </location>
</feature>
<evidence type="ECO:0000256" key="4">
    <source>
        <dbReference type="ARBA" id="ARBA00022679"/>
    </source>
</evidence>
<feature type="transmembrane region" description="Helical" evidence="8">
    <location>
        <begin position="83"/>
        <end position="107"/>
    </location>
</feature>
<feature type="transmembrane region" description="Helical" evidence="8">
    <location>
        <begin position="7"/>
        <end position="27"/>
    </location>
</feature>
<accession>A0A6C0GK83</accession>
<dbReference type="GO" id="GO:0005886">
    <property type="term" value="C:plasma membrane"/>
    <property type="evidence" value="ECO:0007669"/>
    <property type="project" value="UniProtKB-SubCell"/>
</dbReference>
<evidence type="ECO:0000256" key="6">
    <source>
        <dbReference type="ARBA" id="ARBA00022989"/>
    </source>
</evidence>
<dbReference type="GO" id="GO:0016763">
    <property type="term" value="F:pentosyltransferase activity"/>
    <property type="evidence" value="ECO:0007669"/>
    <property type="project" value="TreeGrafter"/>
</dbReference>
<dbReference type="EMBL" id="CP048222">
    <property type="protein sequence ID" value="QHT68446.1"/>
    <property type="molecule type" value="Genomic_DNA"/>
</dbReference>
<evidence type="ECO:0000256" key="3">
    <source>
        <dbReference type="ARBA" id="ARBA00022676"/>
    </source>
</evidence>
<feature type="transmembrane region" description="Helical" evidence="8">
    <location>
        <begin position="311"/>
        <end position="329"/>
    </location>
</feature>
<comment type="subcellular location">
    <subcellularLocation>
        <location evidence="1">Cell membrane</location>
        <topology evidence="1">Multi-pass membrane protein</topology>
    </subcellularLocation>
</comment>
<feature type="transmembrane region" description="Helical" evidence="8">
    <location>
        <begin position="114"/>
        <end position="131"/>
    </location>
</feature>
<dbReference type="RefSeq" id="WP_162444458.1">
    <property type="nucleotide sequence ID" value="NZ_CP048222.1"/>
</dbReference>
<keyword evidence="6 8" id="KW-1133">Transmembrane helix</keyword>
<feature type="transmembrane region" description="Helical" evidence="8">
    <location>
        <begin position="373"/>
        <end position="394"/>
    </location>
</feature>
<dbReference type="KEGG" id="rhoz:GXP67_18255"/>
<keyword evidence="3" id="KW-0328">Glycosyltransferase</keyword>
<protein>
    <recommendedName>
        <fullName evidence="11">Glycosyltransferase family 39 protein</fullName>
    </recommendedName>
</protein>
<evidence type="ECO:0008006" key="11">
    <source>
        <dbReference type="Google" id="ProtNLM"/>
    </source>
</evidence>
<dbReference type="InterPro" id="IPR050297">
    <property type="entry name" value="LipidA_mod_glycosyltrf_83"/>
</dbReference>
<dbReference type="AlphaFoldDB" id="A0A6C0GK83"/>
<gene>
    <name evidence="9" type="ORF">GXP67_18255</name>
</gene>
<keyword evidence="2" id="KW-1003">Cell membrane</keyword>
<evidence type="ECO:0000256" key="8">
    <source>
        <dbReference type="SAM" id="Phobius"/>
    </source>
</evidence>
<dbReference type="GO" id="GO:0009103">
    <property type="term" value="P:lipopolysaccharide biosynthetic process"/>
    <property type="evidence" value="ECO:0007669"/>
    <property type="project" value="UniProtKB-ARBA"/>
</dbReference>
<evidence type="ECO:0000256" key="7">
    <source>
        <dbReference type="ARBA" id="ARBA00023136"/>
    </source>
</evidence>
<dbReference type="Proteomes" id="UP000480178">
    <property type="component" value="Chromosome"/>
</dbReference>
<evidence type="ECO:0000256" key="1">
    <source>
        <dbReference type="ARBA" id="ARBA00004651"/>
    </source>
</evidence>
<evidence type="ECO:0000313" key="9">
    <source>
        <dbReference type="EMBL" id="QHT68446.1"/>
    </source>
</evidence>
<reference evidence="9 10" key="1">
    <citation type="submission" date="2020-01" db="EMBL/GenBank/DDBJ databases">
        <authorList>
            <person name="Kim M.K."/>
        </authorList>
    </citation>
    <scope>NUCLEOTIDE SEQUENCE [LARGE SCALE GENOMIC DNA]</scope>
    <source>
        <strain evidence="9 10">172606-1</strain>
    </source>
</reference>
<keyword evidence="4" id="KW-0808">Transferase</keyword>
<proteinExistence type="predicted"/>
<organism evidence="9 10">
    <name type="scientific">Rhodocytophaga rosea</name>
    <dbReference type="NCBI Taxonomy" id="2704465"/>
    <lineage>
        <taxon>Bacteria</taxon>
        <taxon>Pseudomonadati</taxon>
        <taxon>Bacteroidota</taxon>
        <taxon>Cytophagia</taxon>
        <taxon>Cytophagales</taxon>
        <taxon>Rhodocytophagaceae</taxon>
        <taxon>Rhodocytophaga</taxon>
    </lineage>
</organism>
<feature type="transmembrane region" description="Helical" evidence="8">
    <location>
        <begin position="169"/>
        <end position="197"/>
    </location>
</feature>
<name>A0A6C0GK83_9BACT</name>
<keyword evidence="7 8" id="KW-0472">Membrane</keyword>
<keyword evidence="5 8" id="KW-0812">Transmembrane</keyword>
<dbReference type="PANTHER" id="PTHR33908">
    <property type="entry name" value="MANNOSYLTRANSFERASE YKCB-RELATED"/>
    <property type="match status" value="1"/>
</dbReference>
<feature type="transmembrane region" description="Helical" evidence="8">
    <location>
        <begin position="209"/>
        <end position="229"/>
    </location>
</feature>
<sequence>MRRSRSVFLWIITSGAILALMLVWFAGYSHGPRFTYDSINYIYAGHALIEKGEFLRPHEQPYIEWPPLYPMLIAALDVFPGNLLLKILVIQAIIMSVTVGLSIKLAYNWIKEPFVFGVFCMAIVFSTPLLVVNHFVWSESLFCLLTVIQLSVLIHYIQYPRPLSLVDLMLAGMLLCLQRHVGIFFIIGTSIAIWLYTAEVSLIRRFQRGVLYGLVSIIPLLLWWARNYLVKGQIMNDYSETIFSVGIGEHFLAFHQVLTAWFLPNKLPVLLRIGLLYSVIIWLVVFIKRSLANSNKALKTVSYDLIDKSRITGVLTVFFLSYFLLAYAASFTVNEYIDDRILAPVYVTGMLLFFGLVDQYLMTFTKPRVKKYLVYICLLWTLYPLARSLSYVNLWHSQPVYLPYSQPVEERVQYLFHF</sequence>
<feature type="transmembrane region" description="Helical" evidence="8">
    <location>
        <begin position="341"/>
        <end position="361"/>
    </location>
</feature>
<evidence type="ECO:0000256" key="5">
    <source>
        <dbReference type="ARBA" id="ARBA00022692"/>
    </source>
</evidence>